<feature type="region of interest" description="Disordered" evidence="1">
    <location>
        <begin position="24"/>
        <end position="43"/>
    </location>
</feature>
<organism evidence="3 4">
    <name type="scientific">Eikenella corrodens CC92I</name>
    <dbReference type="NCBI Taxonomy" id="1073362"/>
    <lineage>
        <taxon>Bacteria</taxon>
        <taxon>Pseudomonadati</taxon>
        <taxon>Pseudomonadota</taxon>
        <taxon>Betaproteobacteria</taxon>
        <taxon>Neisseriales</taxon>
        <taxon>Neisseriaceae</taxon>
        <taxon>Eikenella</taxon>
    </lineage>
</organism>
<dbReference type="HOGENOM" id="CLU_038034_13_1_4"/>
<dbReference type="GO" id="GO:0071281">
    <property type="term" value="P:cellular response to iron ion"/>
    <property type="evidence" value="ECO:0007669"/>
    <property type="project" value="TreeGrafter"/>
</dbReference>
<dbReference type="PROSITE" id="PS51318">
    <property type="entry name" value="TAT"/>
    <property type="match status" value="1"/>
</dbReference>
<dbReference type="Pfam" id="PF01497">
    <property type="entry name" value="Peripla_BP_2"/>
    <property type="match status" value="1"/>
</dbReference>
<keyword evidence="4" id="KW-1185">Reference proteome</keyword>
<dbReference type="InterPro" id="IPR002491">
    <property type="entry name" value="ABC_transptr_periplasmic_BD"/>
</dbReference>
<protein>
    <recommendedName>
        <fullName evidence="2">Fe/B12 periplasmic-binding domain-containing protein</fullName>
    </recommendedName>
</protein>
<sequence length="371" mass="40423">MISRRDFLRSLVAGSLLLAGCRPNEDDAPAAPSPSQSASGLLHSFGLPENERSEFLRSKNEYNELLQSKNETRSFRRLYAAGPPAEVLLYALAPERLVGWTAQKRPQALAMLSEASRRLPPLGGINGRGSPVSLERLLAEKIDAVVDVGVVSEATVSTAQQTAKQLGVPYLLLEGRLAQSAEQIRQLGSLIASPHTERLATLAEQALVFARREAAARSRPVSVYLARGRDGLETGRRNSIHTEVAELLGARNAGDALAGGGLAQVSIEQIILWQPDWILTQEANFAVQVARNPLWKNVKAVREGHIGLLPRLPYGWIDGPPGINRLPGIYTLAAILSDQPPARYREQILSLLEALYHHRPDPAQQRQLGLA</sequence>
<dbReference type="AlphaFoldDB" id="V7IBI4"/>
<gene>
    <name evidence="3" type="ORF">HMPREF1177_02091</name>
</gene>
<evidence type="ECO:0000256" key="1">
    <source>
        <dbReference type="SAM" id="MobiDB-lite"/>
    </source>
</evidence>
<dbReference type="PROSITE" id="PS50983">
    <property type="entry name" value="FE_B12_PBP"/>
    <property type="match status" value="1"/>
</dbReference>
<dbReference type="PATRIC" id="fig|1073362.3.peg.2373"/>
<proteinExistence type="predicted"/>
<dbReference type="EMBL" id="AZGQ01000014">
    <property type="protein sequence ID" value="ETA82709.1"/>
    <property type="molecule type" value="Genomic_DNA"/>
</dbReference>
<reference evidence="3 4" key="1">
    <citation type="submission" date="2013-11" db="EMBL/GenBank/DDBJ databases">
        <title>The Genome Sequence of Eikenella corrodens CC92I.</title>
        <authorList>
            <consortium name="The Broad Institute Genomics Platform"/>
            <person name="Earl A."/>
            <person name="Allen-Vercoe E."/>
            <person name="Daigneault M."/>
            <person name="Young S.K."/>
            <person name="Zeng Q."/>
            <person name="Gargeya S."/>
            <person name="Fitzgerald M."/>
            <person name="Abouelleil A."/>
            <person name="Alvarado L."/>
            <person name="Chapman S.B."/>
            <person name="Gainer-Dewar J."/>
            <person name="Goldberg J."/>
            <person name="Griggs A."/>
            <person name="Gujja S."/>
            <person name="Hansen M."/>
            <person name="Howarth C."/>
            <person name="Imamovic A."/>
            <person name="Ireland A."/>
            <person name="Larimer J."/>
            <person name="McCowan C."/>
            <person name="Murphy C."/>
            <person name="Pearson M."/>
            <person name="Poon T.W."/>
            <person name="Priest M."/>
            <person name="Roberts A."/>
            <person name="Saif S."/>
            <person name="Shea T."/>
            <person name="Sykes S."/>
            <person name="Wortman J."/>
            <person name="Nusbaum C."/>
            <person name="Birren B."/>
        </authorList>
    </citation>
    <scope>NUCLEOTIDE SEQUENCE [LARGE SCALE GENOMIC DNA]</scope>
    <source>
        <strain evidence="3 4">CC92I</strain>
    </source>
</reference>
<evidence type="ECO:0000259" key="2">
    <source>
        <dbReference type="PROSITE" id="PS50983"/>
    </source>
</evidence>
<name>V7IBI4_EIKCO</name>
<dbReference type="InterPro" id="IPR006311">
    <property type="entry name" value="TAT_signal"/>
</dbReference>
<dbReference type="Gene3D" id="3.40.50.1980">
    <property type="entry name" value="Nitrogenase molybdenum iron protein domain"/>
    <property type="match status" value="2"/>
</dbReference>
<accession>V7IBI4</accession>
<dbReference type="PANTHER" id="PTHR30535:SF34">
    <property type="entry name" value="MOLYBDATE-BINDING PROTEIN MOLA"/>
    <property type="match status" value="1"/>
</dbReference>
<dbReference type="InterPro" id="IPR050902">
    <property type="entry name" value="ABC_Transporter_SBP"/>
</dbReference>
<comment type="caution">
    <text evidence="3">The sequence shown here is derived from an EMBL/GenBank/DDBJ whole genome shotgun (WGS) entry which is preliminary data.</text>
</comment>
<evidence type="ECO:0000313" key="4">
    <source>
        <dbReference type="Proteomes" id="UP000018554"/>
    </source>
</evidence>
<dbReference type="PANTHER" id="PTHR30535">
    <property type="entry name" value="VITAMIN B12-BINDING PROTEIN"/>
    <property type="match status" value="1"/>
</dbReference>
<dbReference type="Proteomes" id="UP000018554">
    <property type="component" value="Unassembled WGS sequence"/>
</dbReference>
<dbReference type="PROSITE" id="PS51257">
    <property type="entry name" value="PROKAR_LIPOPROTEIN"/>
    <property type="match status" value="1"/>
</dbReference>
<dbReference type="SUPFAM" id="SSF53807">
    <property type="entry name" value="Helical backbone' metal receptor"/>
    <property type="match status" value="1"/>
</dbReference>
<dbReference type="RefSeq" id="WP_023888016.1">
    <property type="nucleotide sequence ID" value="NZ_KI635567.1"/>
</dbReference>
<feature type="domain" description="Fe/B12 periplasmic-binding" evidence="2">
    <location>
        <begin position="77"/>
        <end position="340"/>
    </location>
</feature>
<feature type="compositionally biased region" description="Low complexity" evidence="1">
    <location>
        <begin position="29"/>
        <end position="39"/>
    </location>
</feature>
<evidence type="ECO:0000313" key="3">
    <source>
        <dbReference type="EMBL" id="ETA82709.1"/>
    </source>
</evidence>